<sequence length="290" mass="33550">MYINSNESRRIGVRNRYSSSHDSDREGDLKIEAITECAWDLRDRINNNKRTKEEVSEALDRTFPQRVIDLYKNTQKRDAKQIREQLQELEQKRKDLEKIGLIVDDRETLRFSSDEDFPTDALPVLEIYIEDNKKKLAAYDKLKVQIDLLLKAINESNAFANKKLVIQTNKSHSINPYAALKAAPKALKFLTNDGREIPLERLSSGEKHAVILFYNLIFNSKEDSLVMIDEPEISLHISWQQHFISSLLEICKENRLYAVIATHSPDIVNGHWDLLVNLDGTPVDEDDEED</sequence>
<dbReference type="SUPFAM" id="SSF52540">
    <property type="entry name" value="P-loop containing nucleoside triphosphate hydrolases"/>
    <property type="match status" value="1"/>
</dbReference>
<dbReference type="Gene3D" id="3.40.50.300">
    <property type="entry name" value="P-loop containing nucleotide triphosphate hydrolases"/>
    <property type="match status" value="1"/>
</dbReference>
<proteinExistence type="predicted"/>
<gene>
    <name evidence="3" type="ORF">SAMN04487928_1572</name>
</gene>
<dbReference type="EMBL" id="FOXO01000057">
    <property type="protein sequence ID" value="SFQ47617.1"/>
    <property type="molecule type" value="Genomic_DNA"/>
</dbReference>
<protein>
    <submittedName>
        <fullName evidence="3">AAA domain-containing protein, putative AbiEii toxin, Type IV TA system</fullName>
    </submittedName>
</protein>
<dbReference type="PANTHER" id="PTHR43581">
    <property type="entry name" value="ATP/GTP PHOSPHATASE"/>
    <property type="match status" value="1"/>
</dbReference>
<feature type="domain" description="ATPase AAA-type core" evidence="2">
    <location>
        <begin position="67"/>
        <end position="268"/>
    </location>
</feature>
<evidence type="ECO:0000313" key="3">
    <source>
        <dbReference type="EMBL" id="SFQ47617.1"/>
    </source>
</evidence>
<dbReference type="InterPro" id="IPR027417">
    <property type="entry name" value="P-loop_NTPase"/>
</dbReference>
<dbReference type="InterPro" id="IPR051396">
    <property type="entry name" value="Bact_Antivir_Def_Nuclease"/>
</dbReference>
<dbReference type="Proteomes" id="UP000182624">
    <property type="component" value="Unassembled WGS sequence"/>
</dbReference>
<dbReference type="PANTHER" id="PTHR43581:SF2">
    <property type="entry name" value="EXCINUCLEASE ATPASE SUBUNIT"/>
    <property type="match status" value="1"/>
</dbReference>
<dbReference type="Pfam" id="PF13304">
    <property type="entry name" value="AAA_21"/>
    <property type="match status" value="1"/>
</dbReference>
<dbReference type="GO" id="GO:0005524">
    <property type="term" value="F:ATP binding"/>
    <property type="evidence" value="ECO:0007669"/>
    <property type="project" value="InterPro"/>
</dbReference>
<name>A0A1I5YUV3_9FIRM</name>
<reference evidence="4" key="1">
    <citation type="submission" date="2016-10" db="EMBL/GenBank/DDBJ databases">
        <authorList>
            <person name="Varghese N."/>
            <person name="Submissions S."/>
        </authorList>
    </citation>
    <scope>NUCLEOTIDE SEQUENCE [LARGE SCALE GENOMIC DNA]</scope>
    <source>
        <strain evidence="4">P18</strain>
    </source>
</reference>
<dbReference type="InterPro" id="IPR003959">
    <property type="entry name" value="ATPase_AAA_core"/>
</dbReference>
<dbReference type="AlphaFoldDB" id="A0A1I5YUV3"/>
<evidence type="ECO:0000313" key="4">
    <source>
        <dbReference type="Proteomes" id="UP000182624"/>
    </source>
</evidence>
<accession>A0A1I5YUV3</accession>
<dbReference type="RefSeq" id="WP_074892126.1">
    <property type="nucleotide sequence ID" value="NZ_FOXO01000057.1"/>
</dbReference>
<feature type="coiled-coil region" evidence="1">
    <location>
        <begin position="72"/>
        <end position="99"/>
    </location>
</feature>
<evidence type="ECO:0000259" key="2">
    <source>
        <dbReference type="Pfam" id="PF13304"/>
    </source>
</evidence>
<keyword evidence="4" id="KW-1185">Reference proteome</keyword>
<keyword evidence="1" id="KW-0175">Coiled coil</keyword>
<organism evidence="3 4">
    <name type="scientific">Butyrivibrio proteoclasticus</name>
    <dbReference type="NCBI Taxonomy" id="43305"/>
    <lineage>
        <taxon>Bacteria</taxon>
        <taxon>Bacillati</taxon>
        <taxon>Bacillota</taxon>
        <taxon>Clostridia</taxon>
        <taxon>Lachnospirales</taxon>
        <taxon>Lachnospiraceae</taxon>
        <taxon>Butyrivibrio</taxon>
    </lineage>
</organism>
<dbReference type="GO" id="GO:0016887">
    <property type="term" value="F:ATP hydrolysis activity"/>
    <property type="evidence" value="ECO:0007669"/>
    <property type="project" value="InterPro"/>
</dbReference>
<evidence type="ECO:0000256" key="1">
    <source>
        <dbReference type="SAM" id="Coils"/>
    </source>
</evidence>